<feature type="non-terminal residue" evidence="2">
    <location>
        <position position="1"/>
    </location>
</feature>
<proteinExistence type="predicted"/>
<dbReference type="Proteomes" id="UP000541154">
    <property type="component" value="Unassembled WGS sequence"/>
</dbReference>
<gene>
    <name evidence="2" type="ORF">ETB97_001082</name>
</gene>
<sequence>AFESLFSGSNRPDRGDSVQPYGNDNTGGSNTSNKSDPSAVSDDPTRWCRGSDGELRFMHKDHCAKNADTQPSPAVSSGNPQRKLPWYPPSDPQPSCYKGGHATKSIEECYGTEEYCAEQYWGPFD</sequence>
<feature type="compositionally biased region" description="Polar residues" evidence="1">
    <location>
        <begin position="67"/>
        <end position="80"/>
    </location>
</feature>
<feature type="region of interest" description="Disordered" evidence="1">
    <location>
        <begin position="1"/>
        <end position="99"/>
    </location>
</feature>
<organism evidence="2 3">
    <name type="scientific">Petromyces alliaceus</name>
    <name type="common">Aspergillus alliaceus</name>
    <dbReference type="NCBI Taxonomy" id="209559"/>
    <lineage>
        <taxon>Eukaryota</taxon>
        <taxon>Fungi</taxon>
        <taxon>Dikarya</taxon>
        <taxon>Ascomycota</taxon>
        <taxon>Pezizomycotina</taxon>
        <taxon>Eurotiomycetes</taxon>
        <taxon>Eurotiomycetidae</taxon>
        <taxon>Eurotiales</taxon>
        <taxon>Aspergillaceae</taxon>
        <taxon>Aspergillus</taxon>
        <taxon>Aspergillus subgen. Circumdati</taxon>
    </lineage>
</organism>
<dbReference type="EMBL" id="SPNV01001199">
    <property type="protein sequence ID" value="KAF5854696.1"/>
    <property type="molecule type" value="Genomic_DNA"/>
</dbReference>
<protein>
    <submittedName>
        <fullName evidence="2">Uncharacterized protein</fullName>
    </submittedName>
</protein>
<feature type="compositionally biased region" description="Low complexity" evidence="1">
    <location>
        <begin position="22"/>
        <end position="36"/>
    </location>
</feature>
<name>A0A8H5ZQQ2_PETAA</name>
<feature type="compositionally biased region" description="Basic and acidic residues" evidence="1">
    <location>
        <begin position="43"/>
        <end position="65"/>
    </location>
</feature>
<dbReference type="AlphaFoldDB" id="A0A8H5ZQQ2"/>
<keyword evidence="3" id="KW-1185">Reference proteome</keyword>
<feature type="compositionally biased region" description="Polar residues" evidence="1">
    <location>
        <begin position="1"/>
        <end position="10"/>
    </location>
</feature>
<evidence type="ECO:0000256" key="1">
    <source>
        <dbReference type="SAM" id="MobiDB-lite"/>
    </source>
</evidence>
<evidence type="ECO:0000313" key="3">
    <source>
        <dbReference type="Proteomes" id="UP000541154"/>
    </source>
</evidence>
<feature type="non-terminal residue" evidence="2">
    <location>
        <position position="125"/>
    </location>
</feature>
<accession>A0A8H5ZQQ2</accession>
<comment type="caution">
    <text evidence="2">The sequence shown here is derived from an EMBL/GenBank/DDBJ whole genome shotgun (WGS) entry which is preliminary data.</text>
</comment>
<reference evidence="2 3" key="1">
    <citation type="submission" date="2019-04" db="EMBL/GenBank/DDBJ databases">
        <title>Aspergillus burnettii sp. nov., novel species from soil in southeast Queensland.</title>
        <authorList>
            <person name="Gilchrist C.L.M."/>
            <person name="Pitt J.I."/>
            <person name="Lange L."/>
            <person name="Lacey H.J."/>
            <person name="Vuong D."/>
            <person name="Midgley D.J."/>
            <person name="Greenfield P."/>
            <person name="Bradbury M."/>
            <person name="Lacey E."/>
            <person name="Busk P.K."/>
            <person name="Pilgaard B."/>
            <person name="Chooi Y.H."/>
            <person name="Piggott A.M."/>
        </authorList>
    </citation>
    <scope>NUCLEOTIDE SEQUENCE [LARGE SCALE GENOMIC DNA]</scope>
    <source>
        <strain evidence="2 3">FRR 5400</strain>
    </source>
</reference>
<evidence type="ECO:0000313" key="2">
    <source>
        <dbReference type="EMBL" id="KAF5854696.1"/>
    </source>
</evidence>